<proteinExistence type="predicted"/>
<dbReference type="InterPro" id="IPR025668">
    <property type="entry name" value="Tnp_DDE_dom"/>
</dbReference>
<sequence>MANYKPNDSHQNQFIAVDFSAQIIPGTFEYALSHIVDNHLDLSSFDARYNNDNGGATAYSPAIMLKIILFAYSRGYISSRKIAQACQTNITFIALSGDAQPHFTSIASFVTNMSEHIEPLFTKVLLICQQQNLIGHQMFAIDGCKISSNASKEWSGTHQELKQKAERLKLASKRIIAAHKAQDECPDTEIAKDLKQKEKLDNTAKKIAQFLADKSERIGNRNTPVKSHKLFTYDEFKFDAENLTCICPAGNTMWLTAKPKADATHTRFQAYLKDCRDCPMRAQCMQKEPKNHVRQVSIPIAKQRTAAQILSDKMKAKIDSPQGRREYSKRLGCIEPVFANITKNKGMDYFTLRGKTKVNAQWQMYCLVHNIEKLRNTSEMIQ</sequence>
<evidence type="ECO:0000259" key="2">
    <source>
        <dbReference type="Pfam" id="PF13751"/>
    </source>
</evidence>
<dbReference type="RefSeq" id="WP_268076659.1">
    <property type="nucleotide sequence ID" value="NZ_CP109966.1"/>
</dbReference>
<protein>
    <submittedName>
        <fullName evidence="3">Transposase</fullName>
    </submittedName>
</protein>
<evidence type="ECO:0000313" key="4">
    <source>
        <dbReference type="Proteomes" id="UP001163726"/>
    </source>
</evidence>
<name>A0ABY7ARJ7_9ALTE</name>
<organism evidence="3 4">
    <name type="scientific">Catenovulum adriaticum</name>
    <dbReference type="NCBI Taxonomy" id="2984846"/>
    <lineage>
        <taxon>Bacteria</taxon>
        <taxon>Pseudomonadati</taxon>
        <taxon>Pseudomonadota</taxon>
        <taxon>Gammaproteobacteria</taxon>
        <taxon>Alteromonadales</taxon>
        <taxon>Alteromonadaceae</taxon>
        <taxon>Catenovulum</taxon>
    </lineage>
</organism>
<accession>A0ABY7ARJ7</accession>
<dbReference type="PANTHER" id="PTHR33408">
    <property type="entry name" value="TRANSPOSASE"/>
    <property type="match status" value="1"/>
</dbReference>
<dbReference type="Pfam" id="PF05598">
    <property type="entry name" value="DUF772"/>
    <property type="match status" value="1"/>
</dbReference>
<keyword evidence="4" id="KW-1185">Reference proteome</keyword>
<keyword evidence="3" id="KW-0614">Plasmid</keyword>
<geneLocation type="plasmid" evidence="3 4">
    <name>pCadTS8_1</name>
</geneLocation>
<dbReference type="EMBL" id="CP109966">
    <property type="protein sequence ID" value="WAJ71940.1"/>
    <property type="molecule type" value="Genomic_DNA"/>
</dbReference>
<evidence type="ECO:0000313" key="3">
    <source>
        <dbReference type="EMBL" id="WAJ71940.1"/>
    </source>
</evidence>
<feature type="domain" description="Transposase DDE" evidence="2">
    <location>
        <begin position="246"/>
        <end position="374"/>
    </location>
</feature>
<evidence type="ECO:0000259" key="1">
    <source>
        <dbReference type="Pfam" id="PF05598"/>
    </source>
</evidence>
<feature type="domain" description="Transposase InsH N-terminal" evidence="1">
    <location>
        <begin position="20"/>
        <end position="110"/>
    </location>
</feature>
<dbReference type="InterPro" id="IPR008490">
    <property type="entry name" value="Transposase_InsH_N"/>
</dbReference>
<reference evidence="3" key="1">
    <citation type="submission" date="2022-10" db="EMBL/GenBank/DDBJ databases">
        <title>Catenovulum adriacola sp. nov. isolated in the Harbour of Susak.</title>
        <authorList>
            <person name="Schoch T."/>
            <person name="Reich S.J."/>
            <person name="Stoeferle S."/>
            <person name="Flaiz M."/>
            <person name="Kazda M."/>
            <person name="Riedel C.U."/>
            <person name="Duerre P."/>
        </authorList>
    </citation>
    <scope>NUCLEOTIDE SEQUENCE</scope>
    <source>
        <strain evidence="3">TS8</strain>
        <plasmid evidence="3">pCadTS8_1</plasmid>
    </source>
</reference>
<gene>
    <name evidence="3" type="ORF">OLW01_14545</name>
</gene>
<dbReference type="Proteomes" id="UP001163726">
    <property type="component" value="Plasmid pCadTS8_1"/>
</dbReference>
<dbReference type="Pfam" id="PF13751">
    <property type="entry name" value="DDE_Tnp_1_6"/>
    <property type="match status" value="1"/>
</dbReference>